<dbReference type="InterPro" id="IPR036388">
    <property type="entry name" value="WH-like_DNA-bd_sf"/>
</dbReference>
<dbReference type="PRINTS" id="PR00039">
    <property type="entry name" value="HTHLYSR"/>
</dbReference>
<organism evidence="6 7">
    <name type="scientific">Streptomyces cinnamoneus</name>
    <name type="common">Streptoverticillium cinnamoneum</name>
    <dbReference type="NCBI Taxonomy" id="53446"/>
    <lineage>
        <taxon>Bacteria</taxon>
        <taxon>Bacillati</taxon>
        <taxon>Actinomycetota</taxon>
        <taxon>Actinomycetes</taxon>
        <taxon>Kitasatosporales</taxon>
        <taxon>Streptomycetaceae</taxon>
        <taxon>Streptomyces</taxon>
        <taxon>Streptomyces cinnamoneus group</taxon>
    </lineage>
</organism>
<name>A0A918TF08_STRCJ</name>
<reference evidence="6" key="1">
    <citation type="journal article" date="2014" name="Int. J. Syst. Evol. Microbiol.">
        <title>Complete genome sequence of Corynebacterium casei LMG S-19264T (=DSM 44701T), isolated from a smear-ripened cheese.</title>
        <authorList>
            <consortium name="US DOE Joint Genome Institute (JGI-PGF)"/>
            <person name="Walter F."/>
            <person name="Albersmeier A."/>
            <person name="Kalinowski J."/>
            <person name="Ruckert C."/>
        </authorList>
    </citation>
    <scope>NUCLEOTIDE SEQUENCE</scope>
    <source>
        <strain evidence="6">JCM 4633</strain>
    </source>
</reference>
<dbReference type="SUPFAM" id="SSF46785">
    <property type="entry name" value="Winged helix' DNA-binding domain"/>
    <property type="match status" value="1"/>
</dbReference>
<comment type="caution">
    <text evidence="6">The sequence shown here is derived from an EMBL/GenBank/DDBJ whole genome shotgun (WGS) entry which is preliminary data.</text>
</comment>
<dbReference type="InterPro" id="IPR000847">
    <property type="entry name" value="LysR_HTH_N"/>
</dbReference>
<dbReference type="SUPFAM" id="SSF53850">
    <property type="entry name" value="Periplasmic binding protein-like II"/>
    <property type="match status" value="1"/>
</dbReference>
<dbReference type="EMBL" id="BMVB01000005">
    <property type="protein sequence ID" value="GHC44790.1"/>
    <property type="molecule type" value="Genomic_DNA"/>
</dbReference>
<evidence type="ECO:0000256" key="1">
    <source>
        <dbReference type="ARBA" id="ARBA00009437"/>
    </source>
</evidence>
<dbReference type="AlphaFoldDB" id="A0A918TF08"/>
<gene>
    <name evidence="6" type="ORF">GCM10010507_19850</name>
</gene>
<proteinExistence type="inferred from homology"/>
<dbReference type="RefSeq" id="WP_190109317.1">
    <property type="nucleotide sequence ID" value="NZ_BMVB01000005.1"/>
</dbReference>
<protein>
    <recommendedName>
        <fullName evidence="5">HTH lysR-type domain-containing protein</fullName>
    </recommendedName>
</protein>
<reference evidence="6" key="2">
    <citation type="submission" date="2020-09" db="EMBL/GenBank/DDBJ databases">
        <authorList>
            <person name="Sun Q."/>
            <person name="Ohkuma M."/>
        </authorList>
    </citation>
    <scope>NUCLEOTIDE SEQUENCE</scope>
    <source>
        <strain evidence="6">JCM 4633</strain>
    </source>
</reference>
<evidence type="ECO:0000256" key="2">
    <source>
        <dbReference type="ARBA" id="ARBA00023015"/>
    </source>
</evidence>
<keyword evidence="3" id="KW-0238">DNA-binding</keyword>
<dbReference type="GO" id="GO:0003677">
    <property type="term" value="F:DNA binding"/>
    <property type="evidence" value="ECO:0007669"/>
    <property type="project" value="UniProtKB-KW"/>
</dbReference>
<dbReference type="GO" id="GO:0032993">
    <property type="term" value="C:protein-DNA complex"/>
    <property type="evidence" value="ECO:0007669"/>
    <property type="project" value="TreeGrafter"/>
</dbReference>
<dbReference type="FunFam" id="1.10.10.10:FF:000001">
    <property type="entry name" value="LysR family transcriptional regulator"/>
    <property type="match status" value="1"/>
</dbReference>
<feature type="domain" description="HTH lysR-type" evidence="5">
    <location>
        <begin position="12"/>
        <end position="69"/>
    </location>
</feature>
<dbReference type="InterPro" id="IPR036390">
    <property type="entry name" value="WH_DNA-bd_sf"/>
</dbReference>
<dbReference type="PROSITE" id="PS50931">
    <property type="entry name" value="HTH_LYSR"/>
    <property type="match status" value="1"/>
</dbReference>
<dbReference type="CDD" id="cd05466">
    <property type="entry name" value="PBP2_LTTR_substrate"/>
    <property type="match status" value="1"/>
</dbReference>
<dbReference type="PANTHER" id="PTHR30346">
    <property type="entry name" value="TRANSCRIPTIONAL DUAL REGULATOR HCAR-RELATED"/>
    <property type="match status" value="1"/>
</dbReference>
<dbReference type="GO" id="GO:0003700">
    <property type="term" value="F:DNA-binding transcription factor activity"/>
    <property type="evidence" value="ECO:0007669"/>
    <property type="project" value="InterPro"/>
</dbReference>
<keyword evidence="4" id="KW-0804">Transcription</keyword>
<dbReference type="InterPro" id="IPR005119">
    <property type="entry name" value="LysR_subst-bd"/>
</dbReference>
<evidence type="ECO:0000259" key="5">
    <source>
        <dbReference type="PROSITE" id="PS50931"/>
    </source>
</evidence>
<sequence length="314" mass="33806">MTAPGAASASGIELRHLRAFAAVARCRSFTRAAEELLITQPALSRTVAQLEAGLGVRLLERSSRGVAPTGTGAGFLVHAERTLAAFDAALAAARHESTLRLGFSWLLPDPWAQRAIARFERETGAQVELVRCDDPLDDLDRQGVDVALVRGDRPVGDAVRTVHLYDERRVAVRAREEAEGGGRAASRGHHPEAVGDAVRWQDAREWTLVVNTASGTIGPWCWPHGDGPRRYVQTANFDEWLESVAAGRGLGIVPDVAERRIHHPALRFLPLTGAPPSPVRLAYRPEAGTGSALLRRFLDAAIEAAATCTYAGEA</sequence>
<evidence type="ECO:0000256" key="3">
    <source>
        <dbReference type="ARBA" id="ARBA00023125"/>
    </source>
</evidence>
<dbReference type="Pfam" id="PF03466">
    <property type="entry name" value="LysR_substrate"/>
    <property type="match status" value="1"/>
</dbReference>
<dbReference type="Proteomes" id="UP000646244">
    <property type="component" value="Unassembled WGS sequence"/>
</dbReference>
<dbReference type="PANTHER" id="PTHR30346:SF28">
    <property type="entry name" value="HTH-TYPE TRANSCRIPTIONAL REGULATOR CYNR"/>
    <property type="match status" value="1"/>
</dbReference>
<evidence type="ECO:0000313" key="7">
    <source>
        <dbReference type="Proteomes" id="UP000646244"/>
    </source>
</evidence>
<evidence type="ECO:0000256" key="4">
    <source>
        <dbReference type="ARBA" id="ARBA00023163"/>
    </source>
</evidence>
<accession>A0A918TF08</accession>
<comment type="similarity">
    <text evidence="1">Belongs to the LysR transcriptional regulatory family.</text>
</comment>
<keyword evidence="2" id="KW-0805">Transcription regulation</keyword>
<dbReference type="Gene3D" id="1.10.10.10">
    <property type="entry name" value="Winged helix-like DNA-binding domain superfamily/Winged helix DNA-binding domain"/>
    <property type="match status" value="1"/>
</dbReference>
<evidence type="ECO:0000313" key="6">
    <source>
        <dbReference type="EMBL" id="GHC44790.1"/>
    </source>
</evidence>
<dbReference type="Pfam" id="PF00126">
    <property type="entry name" value="HTH_1"/>
    <property type="match status" value="1"/>
</dbReference>
<dbReference type="Gene3D" id="3.40.190.290">
    <property type="match status" value="1"/>
</dbReference>